<proteinExistence type="predicted"/>
<dbReference type="InterPro" id="IPR029069">
    <property type="entry name" value="HotDog_dom_sf"/>
</dbReference>
<dbReference type="STRING" id="1765683.B2M26_02765"/>
<feature type="domain" description="FAS1-like dehydratase" evidence="1">
    <location>
        <begin position="10"/>
        <end position="129"/>
    </location>
</feature>
<accession>A0A162T2C4</accession>
<evidence type="ECO:0000313" key="4">
    <source>
        <dbReference type="Proteomes" id="UP000077421"/>
    </source>
</evidence>
<dbReference type="CDD" id="cd03441">
    <property type="entry name" value="R_hydratase_like"/>
    <property type="match status" value="1"/>
</dbReference>
<name>A0A162T2C4_9BACL</name>
<dbReference type="InterPro" id="IPR039569">
    <property type="entry name" value="FAS1-like_DH_region"/>
</dbReference>
<sequence length="147" mass="16739">MTFEDFRRSMGHSSRPVRNEIEKGAIRRFAAAIGDFNPRYHDDSRRSDGRLLAPPTFSRTFEYGSIEGLTFAREGLIHGEQSFTYYEPLYSGMTVFCSTTLRDVYERVGSLGAMIFLVYGQEVRNADGDLLEESTSVIIFRDKEVAL</sequence>
<evidence type="ECO:0000313" key="2">
    <source>
        <dbReference type="EMBL" id="OAG84800.1"/>
    </source>
</evidence>
<reference evidence="3 5" key="2">
    <citation type="submission" date="2017-02" db="EMBL/GenBank/DDBJ databases">
        <title>Draft genome of Acidibacillus ferrooxidans Huett2.</title>
        <authorList>
            <person name="Schopf S."/>
        </authorList>
    </citation>
    <scope>NUCLEOTIDE SEQUENCE [LARGE SCALE GENOMIC DNA]</scope>
    <source>
        <strain evidence="3 5">Huett2</strain>
    </source>
</reference>
<evidence type="ECO:0000313" key="3">
    <source>
        <dbReference type="EMBL" id="OPG17266.1"/>
    </source>
</evidence>
<protein>
    <submittedName>
        <fullName evidence="2">Dehydratase</fullName>
    </submittedName>
</protein>
<dbReference type="Proteomes" id="UP000077421">
    <property type="component" value="Unassembled WGS sequence"/>
</dbReference>
<dbReference type="AlphaFoldDB" id="A0A162T2C4"/>
<organism evidence="2 4">
    <name type="scientific">Ferroacidibacillus organovorans</name>
    <dbReference type="NCBI Taxonomy" id="1765683"/>
    <lineage>
        <taxon>Bacteria</taxon>
        <taxon>Bacillati</taxon>
        <taxon>Bacillota</taxon>
        <taxon>Bacilli</taxon>
        <taxon>Bacillales</taxon>
        <taxon>Alicyclobacillaceae</taxon>
        <taxon>Ferroacidibacillus</taxon>
    </lineage>
</organism>
<dbReference type="RefSeq" id="WP_067567629.1">
    <property type="nucleotide sequence ID" value="NZ_LSUQ01000097.1"/>
</dbReference>
<dbReference type="Gene3D" id="3.10.129.10">
    <property type="entry name" value="Hotdog Thioesterase"/>
    <property type="match status" value="1"/>
</dbReference>
<dbReference type="EMBL" id="LSUQ01000097">
    <property type="protein sequence ID" value="OAG84800.1"/>
    <property type="molecule type" value="Genomic_DNA"/>
</dbReference>
<reference evidence="2 4" key="1">
    <citation type="submission" date="2016-02" db="EMBL/GenBank/DDBJ databases">
        <title>Draft genome sequence of Acidibacillus ferrooxidans SLC66.</title>
        <authorList>
            <person name="Oliveira G."/>
            <person name="Nancucheo I."/>
            <person name="Dall'Agnol H."/>
            <person name="Johnson B."/>
            <person name="Oliveira R."/>
            <person name="Nunes G.L."/>
            <person name="Tzotzos G."/>
            <person name="Orellana S.C."/>
            <person name="Salim A.C."/>
            <person name="Araujo F.M."/>
        </authorList>
    </citation>
    <scope>NUCLEOTIDE SEQUENCE [LARGE SCALE GENOMIC DNA]</scope>
    <source>
        <strain evidence="2 4">SLC66</strain>
    </source>
</reference>
<dbReference type="SUPFAM" id="SSF54637">
    <property type="entry name" value="Thioesterase/thiol ester dehydrase-isomerase"/>
    <property type="match status" value="1"/>
</dbReference>
<dbReference type="OrthoDB" id="160199at2"/>
<dbReference type="Proteomes" id="UP000190229">
    <property type="component" value="Unassembled WGS sequence"/>
</dbReference>
<dbReference type="EMBL" id="MWPS01000005">
    <property type="protein sequence ID" value="OPG17266.1"/>
    <property type="molecule type" value="Genomic_DNA"/>
</dbReference>
<comment type="caution">
    <text evidence="2">The sequence shown here is derived from an EMBL/GenBank/DDBJ whole genome shotgun (WGS) entry which is preliminary data.</text>
</comment>
<evidence type="ECO:0000313" key="5">
    <source>
        <dbReference type="Proteomes" id="UP000190229"/>
    </source>
</evidence>
<evidence type="ECO:0000259" key="1">
    <source>
        <dbReference type="Pfam" id="PF13452"/>
    </source>
</evidence>
<gene>
    <name evidence="2" type="ORF">AYW79_15045</name>
    <name evidence="3" type="ORF">B2M26_02765</name>
</gene>
<keyword evidence="5" id="KW-1185">Reference proteome</keyword>
<dbReference type="Pfam" id="PF13452">
    <property type="entry name" value="FAS1_DH_region"/>
    <property type="match status" value="1"/>
</dbReference>